<evidence type="ECO:0000313" key="2">
    <source>
        <dbReference type="Proteomes" id="UP000636800"/>
    </source>
</evidence>
<keyword evidence="2" id="KW-1185">Reference proteome</keyword>
<proteinExistence type="predicted"/>
<evidence type="ECO:0000313" key="1">
    <source>
        <dbReference type="EMBL" id="KAG0473623.1"/>
    </source>
</evidence>
<accession>A0A835QL97</accession>
<dbReference type="Proteomes" id="UP000636800">
    <property type="component" value="Chromosome 7"/>
</dbReference>
<organism evidence="1 2">
    <name type="scientific">Vanilla planifolia</name>
    <name type="common">Vanilla</name>
    <dbReference type="NCBI Taxonomy" id="51239"/>
    <lineage>
        <taxon>Eukaryota</taxon>
        <taxon>Viridiplantae</taxon>
        <taxon>Streptophyta</taxon>
        <taxon>Embryophyta</taxon>
        <taxon>Tracheophyta</taxon>
        <taxon>Spermatophyta</taxon>
        <taxon>Magnoliopsida</taxon>
        <taxon>Liliopsida</taxon>
        <taxon>Asparagales</taxon>
        <taxon>Orchidaceae</taxon>
        <taxon>Vanilloideae</taxon>
        <taxon>Vanilleae</taxon>
        <taxon>Vanilla</taxon>
    </lineage>
</organism>
<comment type="caution">
    <text evidence="1">The sequence shown here is derived from an EMBL/GenBank/DDBJ whole genome shotgun (WGS) entry which is preliminary data.</text>
</comment>
<protein>
    <submittedName>
        <fullName evidence="1">Uncharacterized protein</fullName>
    </submittedName>
</protein>
<reference evidence="1 2" key="1">
    <citation type="journal article" date="2020" name="Nat. Food">
        <title>A phased Vanilla planifolia genome enables genetic improvement of flavour and production.</title>
        <authorList>
            <person name="Hasing T."/>
            <person name="Tang H."/>
            <person name="Brym M."/>
            <person name="Khazi F."/>
            <person name="Huang T."/>
            <person name="Chambers A.H."/>
        </authorList>
    </citation>
    <scope>NUCLEOTIDE SEQUENCE [LARGE SCALE GENOMIC DNA]</scope>
    <source>
        <tissue evidence="1">Leaf</tissue>
    </source>
</reference>
<dbReference type="EMBL" id="JADCNL010000007">
    <property type="protein sequence ID" value="KAG0473623.1"/>
    <property type="molecule type" value="Genomic_DNA"/>
</dbReference>
<sequence>MGCITITIRVKIRRVVAVKPKPIDSSEDGKRIRDLLRPIGCTTVPMLVFYWNRFGSLASLAPCKALLSF</sequence>
<gene>
    <name evidence="1" type="ORF">HPP92_015480</name>
</gene>
<name>A0A835QL97_VANPL</name>
<dbReference type="AlphaFoldDB" id="A0A835QL97"/>